<feature type="region of interest" description="Disordered" evidence="1">
    <location>
        <begin position="82"/>
        <end position="103"/>
    </location>
</feature>
<dbReference type="InterPro" id="IPR025582">
    <property type="entry name" value="YARHG_dom"/>
</dbReference>
<dbReference type="EMBL" id="JACJKS010000002">
    <property type="protein sequence ID" value="MBM6947346.1"/>
    <property type="molecule type" value="Genomic_DNA"/>
</dbReference>
<dbReference type="Proteomes" id="UP000705508">
    <property type="component" value="Unassembled WGS sequence"/>
</dbReference>
<evidence type="ECO:0000256" key="2">
    <source>
        <dbReference type="SAM" id="Phobius"/>
    </source>
</evidence>
<reference evidence="4" key="2">
    <citation type="journal article" date="2021" name="Sci. Rep.">
        <title>The distribution of antibiotic resistance genes in chicken gut microbiota commensals.</title>
        <authorList>
            <person name="Juricova H."/>
            <person name="Matiasovicova J."/>
            <person name="Kubasova T."/>
            <person name="Cejkova D."/>
            <person name="Rychlik I."/>
        </authorList>
    </citation>
    <scope>NUCLEOTIDE SEQUENCE</scope>
    <source>
        <strain evidence="4">An582</strain>
    </source>
</reference>
<feature type="transmembrane region" description="Helical" evidence="2">
    <location>
        <begin position="12"/>
        <end position="35"/>
    </location>
</feature>
<gene>
    <name evidence="4" type="ORF">H6A20_01540</name>
</gene>
<keyword evidence="2" id="KW-1133">Transmembrane helix</keyword>
<dbReference type="InterPro" id="IPR038434">
    <property type="entry name" value="YARHG_sf"/>
</dbReference>
<dbReference type="Gene3D" id="1.20.58.1690">
    <property type="match status" value="1"/>
</dbReference>
<comment type="caution">
    <text evidence="4">The sequence shown here is derived from an EMBL/GenBank/DDBJ whole genome shotgun (WGS) entry which is preliminary data.</text>
</comment>
<evidence type="ECO:0000256" key="1">
    <source>
        <dbReference type="SAM" id="MobiDB-lite"/>
    </source>
</evidence>
<evidence type="ECO:0000259" key="3">
    <source>
        <dbReference type="SMART" id="SM01324"/>
    </source>
</evidence>
<proteinExistence type="predicted"/>
<keyword evidence="2" id="KW-0812">Transmembrane</keyword>
<evidence type="ECO:0000313" key="5">
    <source>
        <dbReference type="Proteomes" id="UP000705508"/>
    </source>
</evidence>
<reference evidence="4" key="1">
    <citation type="submission" date="2020-08" db="EMBL/GenBank/DDBJ databases">
        <authorList>
            <person name="Cejkova D."/>
            <person name="Kubasova T."/>
            <person name="Jahodarova E."/>
            <person name="Rychlik I."/>
        </authorList>
    </citation>
    <scope>NUCLEOTIDE SEQUENCE</scope>
    <source>
        <strain evidence="4">An582</strain>
    </source>
</reference>
<organism evidence="4 5">
    <name type="scientific">Mordavella massiliensis</name>
    <dbReference type="NCBI Taxonomy" id="1871024"/>
    <lineage>
        <taxon>Bacteria</taxon>
        <taxon>Bacillati</taxon>
        <taxon>Bacillota</taxon>
        <taxon>Clostridia</taxon>
        <taxon>Eubacteriales</taxon>
        <taxon>Clostridiaceae</taxon>
        <taxon>Mordavella</taxon>
    </lineage>
</organism>
<evidence type="ECO:0000313" key="4">
    <source>
        <dbReference type="EMBL" id="MBM6947346.1"/>
    </source>
</evidence>
<protein>
    <submittedName>
        <fullName evidence="4">YARHG domain-containing protein</fullName>
    </submittedName>
</protein>
<dbReference type="Pfam" id="PF13308">
    <property type="entry name" value="YARHG"/>
    <property type="match status" value="1"/>
</dbReference>
<sequence>MEKEKSKNGNKKTALILAGVVDVLIFAALLLVLLMPQTSAKSVSPDLDPDFQANADSYGMEEYGIEYVSDATISYSGGSVTADKAQGDEAASQTGADSDGMIFPDSDTQKITEAQMKETLTDSETTRLAINEIYARHGYEFTDPEYSDYYNQFDWYKNTEKESDMDKVNAMFSAVEQENVDALQAYADANGWS</sequence>
<keyword evidence="2" id="KW-0472">Membrane</keyword>
<name>A0A938X9E5_9CLOT</name>
<dbReference type="RefSeq" id="WP_204905405.1">
    <property type="nucleotide sequence ID" value="NZ_JACJKS010000002.1"/>
</dbReference>
<dbReference type="AlphaFoldDB" id="A0A938X9E5"/>
<dbReference type="SMART" id="SM01324">
    <property type="entry name" value="YARHG"/>
    <property type="match status" value="1"/>
</dbReference>
<accession>A0A938X9E5</accession>
<feature type="domain" description="YARHG" evidence="3">
    <location>
        <begin position="99"/>
        <end position="188"/>
    </location>
</feature>